<dbReference type="EMBL" id="BMNL01000001">
    <property type="protein sequence ID" value="GGP19211.1"/>
    <property type="molecule type" value="Genomic_DNA"/>
</dbReference>
<protein>
    <recommendedName>
        <fullName evidence="3">Peroxiredoxin</fullName>
    </recommendedName>
</protein>
<evidence type="ECO:0000313" key="2">
    <source>
        <dbReference type="Proteomes" id="UP000610960"/>
    </source>
</evidence>
<dbReference type="Pfam" id="PF13686">
    <property type="entry name" value="DrsE_2"/>
    <property type="match status" value="1"/>
</dbReference>
<evidence type="ECO:0000313" key="1">
    <source>
        <dbReference type="EMBL" id="GGP19211.1"/>
    </source>
</evidence>
<dbReference type="SUPFAM" id="SSF75169">
    <property type="entry name" value="DsrEFH-like"/>
    <property type="match status" value="1"/>
</dbReference>
<comment type="caution">
    <text evidence="1">The sequence shown here is derived from an EMBL/GenBank/DDBJ whole genome shotgun (WGS) entry which is preliminary data.</text>
</comment>
<sequence>MEEKKLGIVFASGAANRVCCVVVYTAAALSMGWRVTIHLVNEGLVAFRKDTANKLWSDDIKDYSIVLKEYEKYLSAFLGNVKEMIKQGKFQNWPEALADLKNTFGDKLHIYACPLAAATYGVKKEDLLDIVDDIKDANAFLEEVYGGVTMYI</sequence>
<dbReference type="RefSeq" id="WP_188595610.1">
    <property type="nucleotide sequence ID" value="NZ_BMNL01000001.1"/>
</dbReference>
<reference evidence="1" key="2">
    <citation type="submission" date="2020-09" db="EMBL/GenBank/DDBJ databases">
        <authorList>
            <person name="Sun Q."/>
            <person name="Ohkuma M."/>
        </authorList>
    </citation>
    <scope>NUCLEOTIDE SEQUENCE</scope>
    <source>
        <strain evidence="1">JCM 10088</strain>
    </source>
</reference>
<dbReference type="AlphaFoldDB" id="A0A830GTQ1"/>
<dbReference type="OrthoDB" id="288304at2157"/>
<proteinExistence type="predicted"/>
<organism evidence="1 2">
    <name type="scientific">Thermocladium modestius</name>
    <dbReference type="NCBI Taxonomy" id="62609"/>
    <lineage>
        <taxon>Archaea</taxon>
        <taxon>Thermoproteota</taxon>
        <taxon>Thermoprotei</taxon>
        <taxon>Thermoproteales</taxon>
        <taxon>Thermoproteaceae</taxon>
        <taxon>Thermocladium</taxon>
    </lineage>
</organism>
<reference evidence="1" key="1">
    <citation type="journal article" date="2014" name="Int. J. Syst. Evol. Microbiol.">
        <title>Complete genome sequence of Corynebacterium casei LMG S-19264T (=DSM 44701T), isolated from a smear-ripened cheese.</title>
        <authorList>
            <consortium name="US DOE Joint Genome Institute (JGI-PGF)"/>
            <person name="Walter F."/>
            <person name="Albersmeier A."/>
            <person name="Kalinowski J."/>
            <person name="Ruckert C."/>
        </authorList>
    </citation>
    <scope>NUCLEOTIDE SEQUENCE</scope>
    <source>
        <strain evidence="1">JCM 10088</strain>
    </source>
</reference>
<dbReference type="InterPro" id="IPR027396">
    <property type="entry name" value="DsrEFH-like"/>
</dbReference>
<name>A0A830GTQ1_9CREN</name>
<dbReference type="PANTHER" id="PTHR34655:SF2">
    <property type="entry name" value="PEROXIREDOXIN FAMILY PROTEIN"/>
    <property type="match status" value="1"/>
</dbReference>
<evidence type="ECO:0008006" key="3">
    <source>
        <dbReference type="Google" id="ProtNLM"/>
    </source>
</evidence>
<dbReference type="PANTHER" id="PTHR34655">
    <property type="entry name" value="CONSERVED WITHIN P. AEROPHILUM"/>
    <property type="match status" value="1"/>
</dbReference>
<gene>
    <name evidence="1" type="ORF">GCM10007981_01980</name>
</gene>
<dbReference type="Proteomes" id="UP000610960">
    <property type="component" value="Unassembled WGS sequence"/>
</dbReference>
<accession>A0A830GTQ1</accession>
<keyword evidence="2" id="KW-1185">Reference proteome</keyword>
<dbReference type="InterPro" id="IPR032836">
    <property type="entry name" value="DsrE2-like"/>
</dbReference>
<dbReference type="Gene3D" id="3.40.1260.10">
    <property type="entry name" value="DsrEFH-like"/>
    <property type="match status" value="1"/>
</dbReference>